<evidence type="ECO:0000313" key="4">
    <source>
        <dbReference type="EMBL" id="KOO32937.1"/>
    </source>
</evidence>
<feature type="repeat" description="WD" evidence="3">
    <location>
        <begin position="385"/>
        <end position="424"/>
    </location>
</feature>
<evidence type="ECO:0000256" key="3">
    <source>
        <dbReference type="PROSITE-ProRule" id="PRU00221"/>
    </source>
</evidence>
<dbReference type="SMART" id="SM00320">
    <property type="entry name" value="WD40"/>
    <property type="match status" value="7"/>
</dbReference>
<dbReference type="Proteomes" id="UP000037460">
    <property type="component" value="Unassembled WGS sequence"/>
</dbReference>
<dbReference type="InterPro" id="IPR053299">
    <property type="entry name" value="ASTRA_WD_repeat"/>
</dbReference>
<protein>
    <submittedName>
        <fullName evidence="4">Wd40 repeat-containing protein</fullName>
    </submittedName>
</protein>
<proteinExistence type="predicted"/>
<dbReference type="PRINTS" id="PR00320">
    <property type="entry name" value="GPROTEINBRPT"/>
</dbReference>
<keyword evidence="2" id="KW-0677">Repeat</keyword>
<accession>A0A0M0K2W8</accession>
<dbReference type="PANTHER" id="PTHR44156">
    <property type="entry name" value="SUPERNUMERARY LIMBS, ISOFORM B-RELATED"/>
    <property type="match status" value="1"/>
</dbReference>
<feature type="non-terminal residue" evidence="4">
    <location>
        <position position="1"/>
    </location>
</feature>
<reference evidence="5" key="1">
    <citation type="journal article" date="2015" name="PLoS Genet.">
        <title>Genome Sequence and Transcriptome Analyses of Chrysochromulina tobin: Metabolic Tools for Enhanced Algal Fitness in the Prominent Order Prymnesiales (Haptophyceae).</title>
        <authorList>
            <person name="Hovde B.T."/>
            <person name="Deodato C.R."/>
            <person name="Hunsperger H.M."/>
            <person name="Ryken S.A."/>
            <person name="Yost W."/>
            <person name="Jha R.K."/>
            <person name="Patterson J."/>
            <person name="Monnat R.J. Jr."/>
            <person name="Barlow S.B."/>
            <person name="Starkenburg S.R."/>
            <person name="Cattolico R.A."/>
        </authorList>
    </citation>
    <scope>NUCLEOTIDE SEQUENCE</scope>
    <source>
        <strain evidence="5">CCMP291</strain>
    </source>
</reference>
<comment type="caution">
    <text evidence="4">The sequence shown here is derived from an EMBL/GenBank/DDBJ whole genome shotgun (WGS) entry which is preliminary data.</text>
</comment>
<evidence type="ECO:0000256" key="1">
    <source>
        <dbReference type="ARBA" id="ARBA00022574"/>
    </source>
</evidence>
<evidence type="ECO:0000256" key="2">
    <source>
        <dbReference type="ARBA" id="ARBA00022737"/>
    </source>
</evidence>
<dbReference type="InterPro" id="IPR020472">
    <property type="entry name" value="WD40_PAC1"/>
</dbReference>
<dbReference type="AlphaFoldDB" id="A0A0M0K2W8"/>
<dbReference type="SUPFAM" id="SSF52047">
    <property type="entry name" value="RNI-like"/>
    <property type="match status" value="1"/>
</dbReference>
<dbReference type="InterPro" id="IPR001680">
    <property type="entry name" value="WD40_rpt"/>
</dbReference>
<dbReference type="InterPro" id="IPR015943">
    <property type="entry name" value="WD40/YVTN_repeat-like_dom_sf"/>
</dbReference>
<organism evidence="4 5">
    <name type="scientific">Chrysochromulina tobinii</name>
    <dbReference type="NCBI Taxonomy" id="1460289"/>
    <lineage>
        <taxon>Eukaryota</taxon>
        <taxon>Haptista</taxon>
        <taxon>Haptophyta</taxon>
        <taxon>Prymnesiophyceae</taxon>
        <taxon>Prymnesiales</taxon>
        <taxon>Chrysochromulinaceae</taxon>
        <taxon>Chrysochromulina</taxon>
    </lineage>
</organism>
<dbReference type="InterPro" id="IPR032675">
    <property type="entry name" value="LRR_dom_sf"/>
</dbReference>
<keyword evidence="1 3" id="KW-0853">WD repeat</keyword>
<dbReference type="SUPFAM" id="SSF50978">
    <property type="entry name" value="WD40 repeat-like"/>
    <property type="match status" value="1"/>
</dbReference>
<dbReference type="EMBL" id="JWZX01001645">
    <property type="protein sequence ID" value="KOO32937.1"/>
    <property type="molecule type" value="Genomic_DNA"/>
</dbReference>
<gene>
    <name evidence="4" type="ORF">Ctob_015731</name>
</gene>
<evidence type="ECO:0000313" key="5">
    <source>
        <dbReference type="Proteomes" id="UP000037460"/>
    </source>
</evidence>
<dbReference type="Gene3D" id="3.80.10.10">
    <property type="entry name" value="Ribonuclease Inhibitor"/>
    <property type="match status" value="1"/>
</dbReference>
<dbReference type="PROSITE" id="PS50294">
    <property type="entry name" value="WD_REPEATS_REGION"/>
    <property type="match status" value="1"/>
</dbReference>
<dbReference type="Pfam" id="PF00400">
    <property type="entry name" value="WD40"/>
    <property type="match status" value="5"/>
</dbReference>
<dbReference type="Gene3D" id="2.130.10.10">
    <property type="entry name" value="YVTN repeat-like/Quinoprotein amine dehydrogenase"/>
    <property type="match status" value="2"/>
</dbReference>
<dbReference type="OrthoDB" id="19711at2759"/>
<dbReference type="InterPro" id="IPR036322">
    <property type="entry name" value="WD40_repeat_dom_sf"/>
</dbReference>
<feature type="repeat" description="WD" evidence="3">
    <location>
        <begin position="425"/>
        <end position="464"/>
    </location>
</feature>
<sequence length="595" mass="60500">GAVVGALLRASTSLTTLDLSGSRCVPATLVRLSEGLKASVAPLAELRLGGLIHGEGAASVAARLAALVCGACRPSLRLIDCTKQAGGKAGVCALFAAEGEGVVASLAALMSTAGNALATVRLGGNGPWAEGDGRRAFASALGAASCVVAELDVSGSMLAADECLALANARHLHTLDLSGTAVAASAASLEAVLTGRLRSLALRGLGLGALDGGKAVPLLCDALRRITALRHLSLIGNRLSVEHVTSLIAAAAGLRELHVDLRHNPAYPSAVPHLPTGWLLDLGPAAWQHGAVKAAEASAKIGGDPGSINLLQLFPDESRLIAAGSAASTRNATVYRPDASTVGVLEGHEADVVAVATDGVRIVTGDKSGSLCLWDAETLAPAGQLQHSSSSVYCVAVRGDLVVSGSTDSTVKLWRLRARECIATLMEHSARVSCVDVGEEAIATGSDDATVRLWPRDGGASRRTLAHPGALRAVSMQGDVLATGGRDAVVRVFALSTGQLVRELRGHEGTVQSLALGGSVLVSGGGNGSDKTTNTIKVWSLLEDVDASECATLDEHPGFVRSVAISPSGGFVASVINGEGAKLFVWRPADTKKAR</sequence>
<dbReference type="PROSITE" id="PS50082">
    <property type="entry name" value="WD_REPEATS_2"/>
    <property type="match status" value="2"/>
</dbReference>
<keyword evidence="5" id="KW-1185">Reference proteome</keyword>
<name>A0A0M0K2W8_9EUKA</name>